<evidence type="ECO:0000259" key="4">
    <source>
        <dbReference type="Pfam" id="PF13407"/>
    </source>
</evidence>
<comment type="similarity">
    <text evidence="2">Belongs to the bacterial solute-binding protein 2 family.</text>
</comment>
<sequence length="296" mass="30791">MTGEAATAPRLCVLVPHFKDSYWLTVAQGIEDRAGDLGAGVQFHEAGGYRARETQIAQIATCERLGVDAILIGAVSADDPALLSAVAAAAENRPVIGLVNELRSEALAARIGVDWREMGEVLGRHLADVHPAGTETRQAILLSGPAESGWVGPLEAGLTDGLSGSAIEIVAVYRADTGLRQQLRLLEQAISEWPDIDLVIGDAPAIEAAMALNATPALAATYLSHGIARGLLGGQVLAAPFDDPAEQGRMAVDAALAAVAGQVATELRGPRITLVTQDSAARLVRMSPAGYFPVLE</sequence>
<name>A0AAX1UEY3_CERSP</name>
<comment type="subcellular location">
    <subcellularLocation>
        <location evidence="1">Cell envelope</location>
    </subcellularLocation>
</comment>
<dbReference type="PANTHER" id="PTHR46847:SF1">
    <property type="entry name" value="D-ALLOSE-BINDING PERIPLASMIC PROTEIN-RELATED"/>
    <property type="match status" value="1"/>
</dbReference>
<organism evidence="5 6">
    <name type="scientific">Cereibacter sphaeroides</name>
    <name type="common">Rhodobacter sphaeroides</name>
    <dbReference type="NCBI Taxonomy" id="1063"/>
    <lineage>
        <taxon>Bacteria</taxon>
        <taxon>Pseudomonadati</taxon>
        <taxon>Pseudomonadota</taxon>
        <taxon>Alphaproteobacteria</taxon>
        <taxon>Rhodobacterales</taxon>
        <taxon>Paracoccaceae</taxon>
        <taxon>Cereibacter</taxon>
    </lineage>
</organism>
<evidence type="ECO:0000313" key="6">
    <source>
        <dbReference type="Proteomes" id="UP000266305"/>
    </source>
</evidence>
<reference evidence="5 6" key="1">
    <citation type="submission" date="2018-08" db="EMBL/GenBank/DDBJ databases">
        <title>Draft genome sequence of Rhodobacter sphaeroides FY.</title>
        <authorList>
            <person name="Rayyan A."/>
            <person name="Meyer T.E."/>
            <person name="Kyndt J.A."/>
        </authorList>
    </citation>
    <scope>NUCLEOTIDE SEQUENCE [LARGE SCALE GENOMIC DNA]</scope>
    <source>
        <strain evidence="5 6">FY</strain>
    </source>
</reference>
<dbReference type="Pfam" id="PF13407">
    <property type="entry name" value="Peripla_BP_4"/>
    <property type="match status" value="1"/>
</dbReference>
<dbReference type="GO" id="GO:0030313">
    <property type="term" value="C:cell envelope"/>
    <property type="evidence" value="ECO:0007669"/>
    <property type="project" value="UniProtKB-SubCell"/>
</dbReference>
<proteinExistence type="inferred from homology"/>
<dbReference type="Gene3D" id="3.40.50.2300">
    <property type="match status" value="2"/>
</dbReference>
<evidence type="ECO:0000256" key="2">
    <source>
        <dbReference type="ARBA" id="ARBA00007639"/>
    </source>
</evidence>
<comment type="caution">
    <text evidence="5">The sequence shown here is derived from an EMBL/GenBank/DDBJ whole genome shotgun (WGS) entry which is preliminary data.</text>
</comment>
<evidence type="ECO:0000256" key="3">
    <source>
        <dbReference type="ARBA" id="ARBA00022729"/>
    </source>
</evidence>
<dbReference type="PANTHER" id="PTHR46847">
    <property type="entry name" value="D-ALLOSE-BINDING PERIPLASMIC PROTEIN-RELATED"/>
    <property type="match status" value="1"/>
</dbReference>
<dbReference type="GO" id="GO:0030246">
    <property type="term" value="F:carbohydrate binding"/>
    <property type="evidence" value="ECO:0007669"/>
    <property type="project" value="UniProtKB-ARBA"/>
</dbReference>
<dbReference type="InterPro" id="IPR025997">
    <property type="entry name" value="SBP_2_dom"/>
</dbReference>
<protein>
    <submittedName>
        <fullName evidence="5">TMAO reductase system periplasmic protein TorT</fullName>
    </submittedName>
</protein>
<keyword evidence="3" id="KW-0732">Signal</keyword>
<accession>A0AAX1UEY3</accession>
<dbReference type="SUPFAM" id="SSF53822">
    <property type="entry name" value="Periplasmic binding protein-like I"/>
    <property type="match status" value="1"/>
</dbReference>
<dbReference type="InterPro" id="IPR028082">
    <property type="entry name" value="Peripla_BP_I"/>
</dbReference>
<gene>
    <name evidence="5" type="primary">torT</name>
    <name evidence="5" type="ORF">D1114_22180</name>
</gene>
<dbReference type="NCBIfam" id="NF008185">
    <property type="entry name" value="PRK10936.1"/>
    <property type="match status" value="1"/>
</dbReference>
<evidence type="ECO:0000256" key="1">
    <source>
        <dbReference type="ARBA" id="ARBA00004196"/>
    </source>
</evidence>
<feature type="domain" description="Periplasmic binding protein" evidence="4">
    <location>
        <begin position="13"/>
        <end position="262"/>
    </location>
</feature>
<dbReference type="AlphaFoldDB" id="A0AAX1UEY3"/>
<evidence type="ECO:0000313" key="5">
    <source>
        <dbReference type="EMBL" id="RHZ90797.1"/>
    </source>
</evidence>
<dbReference type="Proteomes" id="UP000266305">
    <property type="component" value="Unassembled WGS sequence"/>
</dbReference>
<dbReference type="EMBL" id="QWGP01000046">
    <property type="protein sequence ID" value="RHZ90797.1"/>
    <property type="molecule type" value="Genomic_DNA"/>
</dbReference>